<keyword evidence="2" id="KW-0238">DNA-binding</keyword>
<dbReference type="OrthoDB" id="460004at2"/>
<keyword evidence="7" id="KW-1185">Reference proteome</keyword>
<organism evidence="6 7">
    <name type="scientific">Gloeothece verrucosa (strain PCC 7822)</name>
    <name type="common">Cyanothece sp. (strain PCC 7822)</name>
    <dbReference type="NCBI Taxonomy" id="497965"/>
    <lineage>
        <taxon>Bacteria</taxon>
        <taxon>Bacillati</taxon>
        <taxon>Cyanobacteriota</taxon>
        <taxon>Cyanophyceae</taxon>
        <taxon>Oscillatoriophycideae</taxon>
        <taxon>Chroococcales</taxon>
        <taxon>Aphanothecaceae</taxon>
        <taxon>Gloeothece</taxon>
        <taxon>Gloeothece verrucosa</taxon>
    </lineage>
</organism>
<dbReference type="Pfam" id="PF00772">
    <property type="entry name" value="DnaB"/>
    <property type="match status" value="1"/>
</dbReference>
<proteinExistence type="predicted"/>
<feature type="domain" description="DNA helicase DnaB-like N-terminal" evidence="5">
    <location>
        <begin position="14"/>
        <end position="111"/>
    </location>
</feature>
<evidence type="ECO:0000313" key="7">
    <source>
        <dbReference type="Proteomes" id="UP000008206"/>
    </source>
</evidence>
<keyword evidence="6" id="KW-0347">Helicase</keyword>
<evidence type="ECO:0000256" key="2">
    <source>
        <dbReference type="ARBA" id="ARBA00023125"/>
    </source>
</evidence>
<keyword evidence="6" id="KW-0378">Hydrolase</keyword>
<dbReference type="KEGG" id="cyj:Cyan7822_6190"/>
<name>E0UM31_GLOV7</name>
<feature type="compositionally biased region" description="Basic and acidic residues" evidence="4">
    <location>
        <begin position="818"/>
        <end position="829"/>
    </location>
</feature>
<keyword evidence="3" id="KW-0175">Coiled coil</keyword>
<evidence type="ECO:0000256" key="4">
    <source>
        <dbReference type="SAM" id="MobiDB-lite"/>
    </source>
</evidence>
<dbReference type="GO" id="GO:0005829">
    <property type="term" value="C:cytosol"/>
    <property type="evidence" value="ECO:0007669"/>
    <property type="project" value="TreeGrafter"/>
</dbReference>
<dbReference type="RefSeq" id="WP_013334761.1">
    <property type="nucleotide sequence ID" value="NC_014533.1"/>
</dbReference>
<dbReference type="InterPro" id="IPR025048">
    <property type="entry name" value="DUF3987"/>
</dbReference>
<evidence type="ECO:0000259" key="5">
    <source>
        <dbReference type="Pfam" id="PF00772"/>
    </source>
</evidence>
<keyword evidence="6" id="KW-0547">Nucleotide-binding</keyword>
<dbReference type="GO" id="GO:0003678">
    <property type="term" value="F:DNA helicase activity"/>
    <property type="evidence" value="ECO:0007669"/>
    <property type="project" value="InterPro"/>
</dbReference>
<feature type="compositionally biased region" description="Polar residues" evidence="4">
    <location>
        <begin position="851"/>
        <end position="861"/>
    </location>
</feature>
<dbReference type="EMBL" id="CP002199">
    <property type="protein sequence ID" value="ADN18011.1"/>
    <property type="molecule type" value="Genomic_DNA"/>
</dbReference>
<keyword evidence="6" id="KW-0614">Plasmid</keyword>
<keyword evidence="1" id="KW-0235">DNA replication</keyword>
<dbReference type="InterPro" id="IPR016136">
    <property type="entry name" value="DNA_helicase_N/primase_C"/>
</dbReference>
<sequence length="1156" mass="129901">MVATVLDETNYNLANVEAETLILGGILFDPRAIAKVADILTPDNFYAPAHQKIYRVALSLHRSGQPVDLMLVGARLEDEGLLEQVGGVSYLATLIERTVSAANIDRYAAIVVGHGERRELRSLLLTINELINDRNYSPSELQEKLIEKATALKATVRQRSPVKVAIARIQQVLTKTEGHELEQKIKLEEIRQELKISPALWHNDYVLPAKRELAANKVIAFYPTPSLDILVKLDEIRAQHLKDSEVEVQLRSLASLSGYQLYDLRKLYNERSLEQEFTLDELELATTLPHLLSLHKHSLDIRKVLPPSLSIPLEQTARAMPTAVEAIFTHILPVWATGVGVSSRLVVKASSKYVQPCILRTMVVANSGDRKSPALDNATEALEQMEEEAISQHERECQHYEEELEAWHQRKKDERGPKPVEPVCRRFVTRDVNYEGTIKLHSENPQGLLNKVDELAGYFKRMNKFRNGHGDDDTIDLTLFGGKTYSKDRKGESTYLKRTAVSVTGTIQWEALAELQSKYSDTDYTGALARWLICATELPEPFLDLFSDGEVDFGLTRISRDLLEWLRLLPERDFILSKQAKAVFQKWQHQLVRKMKRETIAALEIAYPKFETYCVRLALLLHLIWAWDSGYLDPAVSGLTMQRAIYVTNWFIGQLRFVLAKNSSSLTLEGNAITLLDLLKKKGELTLRDARRGSRRLRELNDPQLKSVMRSLVEAGLAQYVPSKTLKICQVDTSGTSGTIANGSENGSKINGTEDFEVRTDNKVSTLNDEIKPPPDKELNDLTVTNLNVESILESSKIVSNELSEDLNIAIEFPQDSTIDRESHRDRYDGQSQSPYGIEADSPSIPLDATCGQNSPQSNKDAPSVALPPDDSCVAADVEWLLKFLDDLEMAVAGNCLEFLGDDFLQLIRLSEQKYNTCSVAVERICPNYFQRWFALIDQALALLEQTKSKVGRQRFIVIARWLGIRHWATEVIAAVAVPSLSSEVQLAEGIEHQMTRTGYSNCQLRIHLEKTYNVQSVELLSEQQQQELLEFLKGAPDAKYPELTGVRVRSTITGQLGTIVSIRSDAEGNQIIWLKYDGQSLEIPVLDSSKWQRLDGQPLPEIKLKRIDSQSVANPSPEHNNEKTISTEQPGLLEQLSLFVEGLLGNDGQIGDIMT</sequence>
<dbReference type="PANTHER" id="PTHR30153:SF2">
    <property type="entry name" value="REPLICATIVE DNA HELICASE"/>
    <property type="match status" value="1"/>
</dbReference>
<dbReference type="Pfam" id="PF13148">
    <property type="entry name" value="DUF3987"/>
    <property type="match status" value="1"/>
</dbReference>
<dbReference type="Gene3D" id="1.10.860.10">
    <property type="entry name" value="DNAb Helicase, Chain A"/>
    <property type="match status" value="1"/>
</dbReference>
<dbReference type="SUPFAM" id="SSF48024">
    <property type="entry name" value="N-terminal domain of DnaB helicase"/>
    <property type="match status" value="1"/>
</dbReference>
<geneLocation type="plasmid" evidence="6 7">
    <name>Cy782201</name>
</geneLocation>
<evidence type="ECO:0000256" key="1">
    <source>
        <dbReference type="ARBA" id="ARBA00022705"/>
    </source>
</evidence>
<evidence type="ECO:0000313" key="6">
    <source>
        <dbReference type="EMBL" id="ADN18011.1"/>
    </source>
</evidence>
<feature type="coiled-coil region" evidence="3">
    <location>
        <begin position="375"/>
        <end position="410"/>
    </location>
</feature>
<gene>
    <name evidence="6" type="ordered locus">Cyan7822_6190</name>
</gene>
<dbReference type="InterPro" id="IPR007693">
    <property type="entry name" value="DNA_helicase_DnaB-like_N"/>
</dbReference>
<dbReference type="GO" id="GO:0003677">
    <property type="term" value="F:DNA binding"/>
    <property type="evidence" value="ECO:0007669"/>
    <property type="project" value="UniProtKB-KW"/>
</dbReference>
<evidence type="ECO:0000256" key="3">
    <source>
        <dbReference type="SAM" id="Coils"/>
    </source>
</evidence>
<reference evidence="7" key="1">
    <citation type="journal article" date="2011" name="MBio">
        <title>Novel metabolic attributes of the genus Cyanothece, comprising a group of unicellular nitrogen-fixing Cyanobacteria.</title>
        <authorList>
            <person name="Bandyopadhyay A."/>
            <person name="Elvitigala T."/>
            <person name="Welsh E."/>
            <person name="Stockel J."/>
            <person name="Liberton M."/>
            <person name="Min H."/>
            <person name="Sherman L.A."/>
            <person name="Pakrasi H.B."/>
        </authorList>
    </citation>
    <scope>NUCLEOTIDE SEQUENCE [LARGE SCALE GENOMIC DNA]</scope>
    <source>
        <strain evidence="7">PCC 7822</strain>
        <plasmid evidence="7">Cy782201</plasmid>
    </source>
</reference>
<keyword evidence="6" id="KW-0067">ATP-binding</keyword>
<dbReference type="HOGENOM" id="CLU_275811_0_0_3"/>
<dbReference type="GO" id="GO:0005524">
    <property type="term" value="F:ATP binding"/>
    <property type="evidence" value="ECO:0007669"/>
    <property type="project" value="InterPro"/>
</dbReference>
<protein>
    <submittedName>
        <fullName evidence="6">DnaB domain protein helicase domain protein</fullName>
    </submittedName>
</protein>
<feature type="region of interest" description="Disordered" evidence="4">
    <location>
        <begin position="814"/>
        <end position="866"/>
    </location>
</feature>
<dbReference type="Proteomes" id="UP000008206">
    <property type="component" value="Plasmid Cy782201"/>
</dbReference>
<dbReference type="InterPro" id="IPR036185">
    <property type="entry name" value="DNA_heli_DnaB-like_N_sf"/>
</dbReference>
<accession>E0UM31</accession>
<dbReference type="AlphaFoldDB" id="E0UM31"/>
<dbReference type="GO" id="GO:0006260">
    <property type="term" value="P:DNA replication"/>
    <property type="evidence" value="ECO:0007669"/>
    <property type="project" value="UniProtKB-KW"/>
</dbReference>
<dbReference type="PANTHER" id="PTHR30153">
    <property type="entry name" value="REPLICATIVE DNA HELICASE DNAB"/>
    <property type="match status" value="1"/>
</dbReference>